<name>A0A5J4ISP7_9FLAO</name>
<gene>
    <name evidence="2" type="ORF">ULMA_31570</name>
</gene>
<protein>
    <submittedName>
        <fullName evidence="2">Transcriptional regulator</fullName>
    </submittedName>
</protein>
<dbReference type="Pfam" id="PF01381">
    <property type="entry name" value="HTH_3"/>
    <property type="match status" value="1"/>
</dbReference>
<dbReference type="GO" id="GO:0003677">
    <property type="term" value="F:DNA binding"/>
    <property type="evidence" value="ECO:0007669"/>
    <property type="project" value="InterPro"/>
</dbReference>
<evidence type="ECO:0000313" key="2">
    <source>
        <dbReference type="EMBL" id="GER61049.1"/>
    </source>
</evidence>
<dbReference type="Gene3D" id="1.10.260.40">
    <property type="entry name" value="lambda repressor-like DNA-binding domains"/>
    <property type="match status" value="1"/>
</dbReference>
<feature type="domain" description="HTH cro/C1-type" evidence="1">
    <location>
        <begin position="11"/>
        <end position="65"/>
    </location>
</feature>
<dbReference type="SUPFAM" id="SSF47413">
    <property type="entry name" value="lambda repressor-like DNA-binding domains"/>
    <property type="match status" value="1"/>
</dbReference>
<dbReference type="Proteomes" id="UP000326509">
    <property type="component" value="Unassembled WGS sequence"/>
</dbReference>
<dbReference type="CDD" id="cd00093">
    <property type="entry name" value="HTH_XRE"/>
    <property type="match status" value="1"/>
</dbReference>
<dbReference type="OrthoDB" id="4762426at2"/>
<reference evidence="2 3" key="1">
    <citation type="submission" date="2019-08" db="EMBL/GenBank/DDBJ databases">
        <title>Draft genome sequence of Ulvibacter marinus type strain NBRC 109484.</title>
        <authorList>
            <person name="Kawano K."/>
            <person name="Ushijima N."/>
            <person name="Kihara M."/>
            <person name="Itoh H."/>
        </authorList>
    </citation>
    <scope>NUCLEOTIDE SEQUENCE [LARGE SCALE GENOMIC DNA]</scope>
    <source>
        <strain evidence="2 3">NBRC 109484</strain>
    </source>
</reference>
<dbReference type="RefSeq" id="WP_151675475.1">
    <property type="nucleotide sequence ID" value="NZ_BKCG01000017.1"/>
</dbReference>
<dbReference type="SMART" id="SM00530">
    <property type="entry name" value="HTH_XRE"/>
    <property type="match status" value="1"/>
</dbReference>
<dbReference type="PROSITE" id="PS50943">
    <property type="entry name" value="HTH_CROC1"/>
    <property type="match status" value="1"/>
</dbReference>
<dbReference type="InterPro" id="IPR010982">
    <property type="entry name" value="Lambda_DNA-bd_dom_sf"/>
</dbReference>
<organism evidence="2 3">
    <name type="scientific">Patiriisocius marinus</name>
    <dbReference type="NCBI Taxonomy" id="1397112"/>
    <lineage>
        <taxon>Bacteria</taxon>
        <taxon>Pseudomonadati</taxon>
        <taxon>Bacteroidota</taxon>
        <taxon>Flavobacteriia</taxon>
        <taxon>Flavobacteriales</taxon>
        <taxon>Flavobacteriaceae</taxon>
        <taxon>Patiriisocius</taxon>
    </lineage>
</organism>
<evidence type="ECO:0000313" key="3">
    <source>
        <dbReference type="Proteomes" id="UP000326509"/>
    </source>
</evidence>
<comment type="caution">
    <text evidence="2">The sequence shown here is derived from an EMBL/GenBank/DDBJ whole genome shotgun (WGS) entry which is preliminary data.</text>
</comment>
<dbReference type="AlphaFoldDB" id="A0A5J4ISP7"/>
<dbReference type="EMBL" id="BKCG01000017">
    <property type="protein sequence ID" value="GER61049.1"/>
    <property type="molecule type" value="Genomic_DNA"/>
</dbReference>
<accession>A0A5J4ISP7</accession>
<keyword evidence="3" id="KW-1185">Reference proteome</keyword>
<proteinExistence type="predicted"/>
<dbReference type="InterPro" id="IPR001387">
    <property type="entry name" value="Cro/C1-type_HTH"/>
</dbReference>
<sequence length="111" mass="12765">MNTKQSFGEYLRKLREDQNLPIRKVASKLDIDPSTLGKIERGERSANKEMLPILAELFGIEEKTLGLILFSDKVAYQIIEEENTNEILKVAEEKIKYLKNKNLKQGSLDLK</sequence>
<evidence type="ECO:0000259" key="1">
    <source>
        <dbReference type="PROSITE" id="PS50943"/>
    </source>
</evidence>